<sequence>MAEYMKRIIDGILTEYLEVFGAVLLVGPKWCGKTTTAKQQARSVIQLQDPAKAHEYMKMIDVNPSLILKGDTPLLLDEWQTAPTLWDSVRTEVDNRNSSGQFILTGSAVPVDNSRMHTGTGRIARVKMYPMSLYESKESNGNISLEALFNGITDINGISSFMRVEDIAYVICRGGWPASIGKSARASFLITSSYVDALCESDVSRLDESMRNPQRIRSILRSYARNVSTLATKATIRKGVIANDQNISETTFFSYLNALERLFVIEDIPAWNPAIRSKTAIRSGTKRGFVDPSLACASLGLTYEGLMQDLNTLGFLFESLVIRDLRIYSQHLGGEISYYHDRYGLECDAVLHLRDGRYALIEMKLGSREIEEGASHLRKLKALIQEHNLKEPSFLMVITGGQFAYRREDGVLIVPIGCLKP</sequence>
<dbReference type="EMBL" id="QVEV01000002">
    <property type="protein sequence ID" value="RGC18468.1"/>
    <property type="molecule type" value="Genomic_DNA"/>
</dbReference>
<feature type="domain" description="DUF4143" evidence="2">
    <location>
        <begin position="200"/>
        <end position="365"/>
    </location>
</feature>
<keyword evidence="3" id="KW-0067">ATP-binding</keyword>
<evidence type="ECO:0000259" key="2">
    <source>
        <dbReference type="Pfam" id="PF13635"/>
    </source>
</evidence>
<dbReference type="GO" id="GO:0005524">
    <property type="term" value="F:ATP binding"/>
    <property type="evidence" value="ECO:0007669"/>
    <property type="project" value="UniProtKB-KW"/>
</dbReference>
<dbReference type="InterPro" id="IPR041682">
    <property type="entry name" value="AAA_14"/>
</dbReference>
<dbReference type="Pfam" id="PF13173">
    <property type="entry name" value="AAA_14"/>
    <property type="match status" value="1"/>
</dbReference>
<evidence type="ECO:0000313" key="3">
    <source>
        <dbReference type="EMBL" id="RGC18468.1"/>
    </source>
</evidence>
<gene>
    <name evidence="3" type="ORF">DXA38_01860</name>
</gene>
<dbReference type="SUPFAM" id="SSF52540">
    <property type="entry name" value="P-loop containing nucleoside triphosphate hydrolases"/>
    <property type="match status" value="1"/>
</dbReference>
<evidence type="ECO:0000259" key="1">
    <source>
        <dbReference type="Pfam" id="PF13173"/>
    </source>
</evidence>
<name>A0A3E2W432_CLOIN</name>
<dbReference type="InterPro" id="IPR027417">
    <property type="entry name" value="P-loop_NTPase"/>
</dbReference>
<dbReference type="RefSeq" id="WP_117441745.1">
    <property type="nucleotide sequence ID" value="NZ_JAJFEN010000067.1"/>
</dbReference>
<dbReference type="InterPro" id="IPR025420">
    <property type="entry name" value="DUF4143"/>
</dbReference>
<accession>A0A3E2W432</accession>
<dbReference type="Proteomes" id="UP000260025">
    <property type="component" value="Unassembled WGS sequence"/>
</dbReference>
<keyword evidence="3" id="KW-0547">Nucleotide-binding</keyword>
<organism evidence="3 4">
    <name type="scientific">Clostridium innocuum</name>
    <dbReference type="NCBI Taxonomy" id="1522"/>
    <lineage>
        <taxon>Bacteria</taxon>
        <taxon>Bacillati</taxon>
        <taxon>Bacillota</taxon>
        <taxon>Clostridia</taxon>
        <taxon>Eubacteriales</taxon>
        <taxon>Clostridiaceae</taxon>
        <taxon>Clostridium</taxon>
    </lineage>
</organism>
<dbReference type="Pfam" id="PF13635">
    <property type="entry name" value="DUF4143"/>
    <property type="match status" value="1"/>
</dbReference>
<dbReference type="PANTHER" id="PTHR43566:SF2">
    <property type="entry name" value="DUF4143 DOMAIN-CONTAINING PROTEIN"/>
    <property type="match status" value="1"/>
</dbReference>
<dbReference type="AlphaFoldDB" id="A0A3E2W432"/>
<dbReference type="PANTHER" id="PTHR43566">
    <property type="entry name" value="CONSERVED PROTEIN"/>
    <property type="match status" value="1"/>
</dbReference>
<evidence type="ECO:0000313" key="4">
    <source>
        <dbReference type="Proteomes" id="UP000260025"/>
    </source>
</evidence>
<dbReference type="OrthoDB" id="128089at2"/>
<proteinExistence type="predicted"/>
<protein>
    <submittedName>
        <fullName evidence="3">ATP-binding protein</fullName>
    </submittedName>
</protein>
<comment type="caution">
    <text evidence="3">The sequence shown here is derived from an EMBL/GenBank/DDBJ whole genome shotgun (WGS) entry which is preliminary data.</text>
</comment>
<reference evidence="3 4" key="1">
    <citation type="submission" date="2018-08" db="EMBL/GenBank/DDBJ databases">
        <title>A genome reference for cultivated species of the human gut microbiota.</title>
        <authorList>
            <person name="Zou Y."/>
            <person name="Xue W."/>
            <person name="Luo G."/>
        </authorList>
    </citation>
    <scope>NUCLEOTIDE SEQUENCE [LARGE SCALE GENOMIC DNA]</scope>
    <source>
        <strain evidence="3 4">OF01-2LB</strain>
    </source>
</reference>
<feature type="domain" description="AAA" evidence="1">
    <location>
        <begin position="22"/>
        <end position="135"/>
    </location>
</feature>